<gene>
    <name evidence="1" type="ORF">RMAECT_0481</name>
</gene>
<evidence type="ECO:0000313" key="2">
    <source>
        <dbReference type="Proteomes" id="UP000033591"/>
    </source>
</evidence>
<accession>A0A0F3PE32</accession>
<organism evidence="1 2">
    <name type="scientific">Rickettsia rhipicephali str. Ect</name>
    <dbReference type="NCBI Taxonomy" id="1359199"/>
    <lineage>
        <taxon>Bacteria</taxon>
        <taxon>Pseudomonadati</taxon>
        <taxon>Pseudomonadota</taxon>
        <taxon>Alphaproteobacteria</taxon>
        <taxon>Rickettsiales</taxon>
        <taxon>Rickettsiaceae</taxon>
        <taxon>Rickettsieae</taxon>
        <taxon>Rickettsia</taxon>
        <taxon>spotted fever group</taxon>
    </lineage>
</organism>
<reference evidence="1 2" key="1">
    <citation type="submission" date="2015-01" db="EMBL/GenBank/DDBJ databases">
        <title>Genome Sequencing of Rickettsiales.</title>
        <authorList>
            <person name="Daugherty S.C."/>
            <person name="Su Q."/>
            <person name="Abolude K."/>
            <person name="Beier-Sexton M."/>
            <person name="Carlyon J.A."/>
            <person name="Carter R."/>
            <person name="Day N.P."/>
            <person name="Dumler S.J."/>
            <person name="Dyachenko V."/>
            <person name="Godinez A."/>
            <person name="Kurtti T.J."/>
            <person name="Lichay M."/>
            <person name="Mullins K.E."/>
            <person name="Ott S."/>
            <person name="Pappas-Brown V."/>
            <person name="Paris D.H."/>
            <person name="Patel P."/>
            <person name="Richards A.L."/>
            <person name="Sadzewicz L."/>
            <person name="Sears K."/>
            <person name="Seidman D."/>
            <person name="Sengamalay N."/>
            <person name="Stenos J."/>
            <person name="Tallon L.J."/>
            <person name="Vincent G."/>
            <person name="Fraser C.M."/>
            <person name="Munderloh U."/>
            <person name="Dunning-Hotopp J.C."/>
        </authorList>
    </citation>
    <scope>NUCLEOTIDE SEQUENCE [LARGE SCALE GENOMIC DNA]</scope>
    <source>
        <strain evidence="1 2">Ect</strain>
    </source>
</reference>
<sequence length="40" mass="5012">MPKFMDKYQDTNCYNKSYYREHKNFISLLINYLKVYLARV</sequence>
<name>A0A0F3PE32_RICRH</name>
<proteinExistence type="predicted"/>
<comment type="caution">
    <text evidence="1">The sequence shown here is derived from an EMBL/GenBank/DDBJ whole genome shotgun (WGS) entry which is preliminary data.</text>
</comment>
<dbReference type="Proteomes" id="UP000033591">
    <property type="component" value="Unassembled WGS sequence"/>
</dbReference>
<evidence type="ECO:0000313" key="1">
    <source>
        <dbReference type="EMBL" id="KJV78585.1"/>
    </source>
</evidence>
<dbReference type="EMBL" id="LAOC01000001">
    <property type="protein sequence ID" value="KJV78585.1"/>
    <property type="molecule type" value="Genomic_DNA"/>
</dbReference>
<protein>
    <submittedName>
        <fullName evidence="1">Uncharacterized protein</fullName>
    </submittedName>
</protein>
<dbReference type="AlphaFoldDB" id="A0A0F3PE32"/>